<evidence type="ECO:0000256" key="7">
    <source>
        <dbReference type="ARBA" id="ARBA00022723"/>
    </source>
</evidence>
<reference evidence="18 19" key="1">
    <citation type="submission" date="2020-03" db="EMBL/GenBank/DDBJ databases">
        <title>FDA dAtabase for Regulatory Grade micrObial Sequences (FDA-ARGOS): Supporting development and validation of Infectious Disease Dx tests.</title>
        <authorList>
            <person name="Campos J."/>
            <person name="Goldberg B."/>
            <person name="Tallon L."/>
            <person name="Sadzewicz L."/>
            <person name="Vavikolanu K."/>
            <person name="Mehta A."/>
            <person name="Aluvathingal J."/>
            <person name="Nadendla S."/>
            <person name="Nandy P."/>
            <person name="Geyer C."/>
            <person name="Yan Y."/>
            <person name="Sichtig H."/>
        </authorList>
    </citation>
    <scope>NUCLEOTIDE SEQUENCE [LARGE SCALE GENOMIC DNA]</scope>
    <source>
        <strain evidence="18 19">FDAARGOS_656</strain>
    </source>
</reference>
<dbReference type="GO" id="GO:0005634">
    <property type="term" value="C:nucleus"/>
    <property type="evidence" value="ECO:0007669"/>
    <property type="project" value="UniProtKB-SubCell"/>
</dbReference>
<dbReference type="PANTHER" id="PTHR11079">
    <property type="entry name" value="CYTOSINE DEAMINASE FAMILY MEMBER"/>
    <property type="match status" value="1"/>
</dbReference>
<dbReference type="GO" id="GO:0008835">
    <property type="term" value="F:diaminohydroxyphosphoribosylaminopyrimidine deaminase activity"/>
    <property type="evidence" value="ECO:0007669"/>
    <property type="project" value="TreeGrafter"/>
</dbReference>
<evidence type="ECO:0000256" key="14">
    <source>
        <dbReference type="ARBA" id="ARBA00066550"/>
    </source>
</evidence>
<gene>
    <name evidence="18" type="primary">FCA1</name>
    <name evidence="18" type="ORF">FOB64_002096</name>
</gene>
<evidence type="ECO:0000313" key="19">
    <source>
        <dbReference type="Proteomes" id="UP000536275"/>
    </source>
</evidence>
<comment type="caution">
    <text evidence="18">The sequence shown here is derived from an EMBL/GenBank/DDBJ whole genome shotgun (WGS) entry which is preliminary data.</text>
</comment>
<dbReference type="GO" id="GO:0019858">
    <property type="term" value="P:cytosine metabolic process"/>
    <property type="evidence" value="ECO:0007669"/>
    <property type="project" value="EnsemblFungi"/>
</dbReference>
<dbReference type="Gene3D" id="3.40.140.10">
    <property type="entry name" value="Cytidine Deaminase, domain 2"/>
    <property type="match status" value="1"/>
</dbReference>
<evidence type="ECO:0000256" key="11">
    <source>
        <dbReference type="ARBA" id="ARBA00050113"/>
    </source>
</evidence>
<accession>A0A8H6C4D3</accession>
<dbReference type="EC" id="3.5.4.1" evidence="14"/>
<evidence type="ECO:0000256" key="9">
    <source>
        <dbReference type="ARBA" id="ARBA00022833"/>
    </source>
</evidence>
<dbReference type="GO" id="GO:0005737">
    <property type="term" value="C:cytoplasm"/>
    <property type="evidence" value="ECO:0007669"/>
    <property type="project" value="UniProtKB-SubCell"/>
</dbReference>
<evidence type="ECO:0000256" key="5">
    <source>
        <dbReference type="ARBA" id="ARBA00011738"/>
    </source>
</evidence>
<comment type="subunit">
    <text evidence="5">Homodimer.</text>
</comment>
<dbReference type="CDD" id="cd01285">
    <property type="entry name" value="nucleoside_deaminase"/>
    <property type="match status" value="1"/>
</dbReference>
<dbReference type="EMBL" id="JABWAD010000022">
    <property type="protein sequence ID" value="KAF6071042.1"/>
    <property type="molecule type" value="Genomic_DNA"/>
</dbReference>
<evidence type="ECO:0000256" key="12">
    <source>
        <dbReference type="ARBA" id="ARBA00056232"/>
    </source>
</evidence>
<comment type="pathway">
    <text evidence="13">Pyrimidine metabolism; UMP biosynthesis via salvage pathway; uracil from cytosine: step 1/1.</text>
</comment>
<comment type="cofactor">
    <cofactor evidence="1">
        <name>Zn(2+)</name>
        <dbReference type="ChEBI" id="CHEBI:29105"/>
    </cofactor>
</comment>
<evidence type="ECO:0000256" key="3">
    <source>
        <dbReference type="ARBA" id="ARBA00004496"/>
    </source>
</evidence>
<name>A0A8H6C4D3_CANAX</name>
<dbReference type="InterPro" id="IPR016192">
    <property type="entry name" value="APOBEC/CMP_deaminase_Zn-bd"/>
</dbReference>
<keyword evidence="10" id="KW-0539">Nucleus</keyword>
<keyword evidence="7" id="KW-0479">Metal-binding</keyword>
<dbReference type="GO" id="GO:0008655">
    <property type="term" value="P:pyrimidine-containing compound salvage"/>
    <property type="evidence" value="ECO:0007669"/>
    <property type="project" value="EnsemblFungi"/>
</dbReference>
<dbReference type="GO" id="GO:0008270">
    <property type="term" value="F:zinc ion binding"/>
    <property type="evidence" value="ECO:0007669"/>
    <property type="project" value="InterPro"/>
</dbReference>
<dbReference type="AlphaFoldDB" id="A0A8H6C4D3"/>
<keyword evidence="6" id="KW-0963">Cytoplasm</keyword>
<comment type="subcellular location">
    <subcellularLocation>
        <location evidence="3">Cytoplasm</location>
    </subcellularLocation>
    <subcellularLocation>
        <location evidence="2">Nucleus</location>
    </subcellularLocation>
</comment>
<dbReference type="SMR" id="A0A8H6C4D3"/>
<evidence type="ECO:0000256" key="8">
    <source>
        <dbReference type="ARBA" id="ARBA00022801"/>
    </source>
</evidence>
<keyword evidence="9" id="KW-0862">Zinc</keyword>
<evidence type="ECO:0000256" key="10">
    <source>
        <dbReference type="ARBA" id="ARBA00023242"/>
    </source>
</evidence>
<feature type="domain" description="CMP/dCMP-type deaminase" evidence="17">
    <location>
        <begin position="3"/>
        <end position="121"/>
    </location>
</feature>
<dbReference type="PROSITE" id="PS51747">
    <property type="entry name" value="CYT_DCMP_DEAMINASES_2"/>
    <property type="match status" value="1"/>
</dbReference>
<comment type="catalytic activity">
    <reaction evidence="11">
        <text>cytosine + H2O + H(+) = uracil + NH4(+)</text>
        <dbReference type="Rhea" id="RHEA:20605"/>
        <dbReference type="ChEBI" id="CHEBI:15377"/>
        <dbReference type="ChEBI" id="CHEBI:15378"/>
        <dbReference type="ChEBI" id="CHEBI:16040"/>
        <dbReference type="ChEBI" id="CHEBI:17568"/>
        <dbReference type="ChEBI" id="CHEBI:28938"/>
        <dbReference type="EC" id="3.5.4.1"/>
    </reaction>
</comment>
<sequence>MTFDDKKGLQVALDQAKKSYSEGGIPIGSCIISSDDTVLGQGHNERIQKHSAILHGEMSALENAGRLPGKTYKDCTIYTTLSPCSMCTGAILLYGFKRVVMGENVNFLGNEKLLIENGVEVVNLNDQECIDLMAKFIKEKPQDWNEDIGE</sequence>
<evidence type="ECO:0000256" key="6">
    <source>
        <dbReference type="ARBA" id="ARBA00022490"/>
    </source>
</evidence>
<comment type="function">
    <text evidence="12">Catalyzes the hydrolytic deamination of cytosine to uracil or 5-methylcytosine to thymine. Is involved in the pyrimidine salvage pathway, which allows the cell to utilize cytosine for pyrimidine nucleotide synthesis.</text>
</comment>
<evidence type="ECO:0000256" key="4">
    <source>
        <dbReference type="ARBA" id="ARBA00006576"/>
    </source>
</evidence>
<dbReference type="InterPro" id="IPR016193">
    <property type="entry name" value="Cytidine_deaminase-like"/>
</dbReference>
<evidence type="ECO:0000256" key="13">
    <source>
        <dbReference type="ARBA" id="ARBA00060700"/>
    </source>
</evidence>
<evidence type="ECO:0000313" key="18">
    <source>
        <dbReference type="EMBL" id="KAF6071042.1"/>
    </source>
</evidence>
<dbReference type="InterPro" id="IPR002125">
    <property type="entry name" value="CMP_dCMP_dom"/>
</dbReference>
<dbReference type="GO" id="GO:0004131">
    <property type="term" value="F:cytosine deaminase activity"/>
    <property type="evidence" value="ECO:0007669"/>
    <property type="project" value="UniProtKB-EC"/>
</dbReference>
<evidence type="ECO:0000256" key="15">
    <source>
        <dbReference type="ARBA" id="ARBA00074321"/>
    </source>
</evidence>
<dbReference type="Pfam" id="PF00383">
    <property type="entry name" value="dCMP_cyt_deam_1"/>
    <property type="match status" value="1"/>
</dbReference>
<proteinExistence type="inferred from homology"/>
<evidence type="ECO:0000256" key="2">
    <source>
        <dbReference type="ARBA" id="ARBA00004123"/>
    </source>
</evidence>
<dbReference type="FunFam" id="3.40.140.10:FF:000016">
    <property type="entry name" value="Cytosine deaminase"/>
    <property type="match status" value="1"/>
</dbReference>
<evidence type="ECO:0000256" key="1">
    <source>
        <dbReference type="ARBA" id="ARBA00001947"/>
    </source>
</evidence>
<evidence type="ECO:0000259" key="17">
    <source>
        <dbReference type="PROSITE" id="PS51747"/>
    </source>
</evidence>
<dbReference type="PROSITE" id="PS00903">
    <property type="entry name" value="CYT_DCMP_DEAMINASES_1"/>
    <property type="match status" value="1"/>
</dbReference>
<dbReference type="PANTHER" id="PTHR11079:SF190">
    <property type="entry name" value="CYTOSINE DEAMINASE"/>
    <property type="match status" value="1"/>
</dbReference>
<keyword evidence="8" id="KW-0378">Hydrolase</keyword>
<dbReference type="SUPFAM" id="SSF53927">
    <property type="entry name" value="Cytidine deaminase-like"/>
    <property type="match status" value="1"/>
</dbReference>
<dbReference type="GO" id="GO:0046087">
    <property type="term" value="P:cytidine metabolic process"/>
    <property type="evidence" value="ECO:0007669"/>
    <property type="project" value="EnsemblFungi"/>
</dbReference>
<organism evidence="18 19">
    <name type="scientific">Candida albicans</name>
    <name type="common">Yeast</name>
    <dbReference type="NCBI Taxonomy" id="5476"/>
    <lineage>
        <taxon>Eukaryota</taxon>
        <taxon>Fungi</taxon>
        <taxon>Dikarya</taxon>
        <taxon>Ascomycota</taxon>
        <taxon>Saccharomycotina</taxon>
        <taxon>Pichiomycetes</taxon>
        <taxon>Debaryomycetaceae</taxon>
        <taxon>Candida/Lodderomyces clade</taxon>
        <taxon>Candida</taxon>
    </lineage>
</organism>
<evidence type="ECO:0000256" key="16">
    <source>
        <dbReference type="ARBA" id="ARBA00084039"/>
    </source>
</evidence>
<protein>
    <recommendedName>
        <fullName evidence="15">Cytosine deaminase</fullName>
        <ecNumber evidence="14">3.5.4.1</ecNumber>
    </recommendedName>
    <alternativeName>
        <fullName evidence="16">Cytosine aminohydrolase</fullName>
    </alternativeName>
</protein>
<comment type="similarity">
    <text evidence="4">Belongs to the cytidine and deoxycytidylate deaminase family.</text>
</comment>
<dbReference type="Proteomes" id="UP000536275">
    <property type="component" value="Unassembled WGS sequence"/>
</dbReference>